<feature type="compositionally biased region" description="Basic and acidic residues" evidence="1">
    <location>
        <begin position="44"/>
        <end position="61"/>
    </location>
</feature>
<feature type="compositionally biased region" description="Low complexity" evidence="1">
    <location>
        <begin position="17"/>
        <end position="33"/>
    </location>
</feature>
<keyword evidence="2" id="KW-1185">Reference proteome</keyword>
<feature type="compositionally biased region" description="Basic and acidic residues" evidence="1">
    <location>
        <begin position="431"/>
        <end position="454"/>
    </location>
</feature>
<feature type="compositionally biased region" description="Basic residues" evidence="1">
    <location>
        <begin position="320"/>
        <end position="329"/>
    </location>
</feature>
<feature type="region of interest" description="Disordered" evidence="1">
    <location>
        <begin position="320"/>
        <end position="372"/>
    </location>
</feature>
<feature type="compositionally biased region" description="Basic residues" evidence="1">
    <location>
        <begin position="167"/>
        <end position="187"/>
    </location>
</feature>
<evidence type="ECO:0000313" key="3">
    <source>
        <dbReference type="WBParaSite" id="PTRK_0000825200.1"/>
    </source>
</evidence>
<evidence type="ECO:0000313" key="2">
    <source>
        <dbReference type="Proteomes" id="UP000038045"/>
    </source>
</evidence>
<evidence type="ECO:0000256" key="1">
    <source>
        <dbReference type="SAM" id="MobiDB-lite"/>
    </source>
</evidence>
<accession>A0A0N4ZJN1</accession>
<feature type="compositionally biased region" description="Basic and acidic residues" evidence="1">
    <location>
        <begin position="478"/>
        <end position="497"/>
    </location>
</feature>
<proteinExistence type="predicted"/>
<dbReference type="AlphaFoldDB" id="A0A0N4ZJN1"/>
<feature type="compositionally biased region" description="Basic and acidic residues" evidence="1">
    <location>
        <begin position="72"/>
        <end position="81"/>
    </location>
</feature>
<dbReference type="Proteomes" id="UP000038045">
    <property type="component" value="Unplaced"/>
</dbReference>
<reference evidence="3" key="1">
    <citation type="submission" date="2017-02" db="UniProtKB">
        <authorList>
            <consortium name="WormBaseParasite"/>
        </authorList>
    </citation>
    <scope>IDENTIFICATION</scope>
</reference>
<feature type="region of interest" description="Disordered" evidence="1">
    <location>
        <begin position="431"/>
        <end position="541"/>
    </location>
</feature>
<sequence length="541" mass="59953">MGRWRRPPPQLAGLEGLAGQARRGGTAGSARAAEVPLIVSSSSRRGEERDASGGEERRVDAEQEGGQENQEGDPRGYRSDAQDDVEGLISHLHAEHVIRRYAKRQDGCVRRPRLSGYSLGATQDGPHNGPVGHREQAGRCAPLLQQRGQRVQRRAPPVPDRPVRRDVRLRRRQAFLRRGRERARRPERRAADGEVLSPNGGFRSGRRPQDPHLAKQYPVGDPAGRVPGAAGRHIVRRPGADDGLRPAAQLGRRSGAGSGAGSVHAGLDRALRRCRGGDLVRHRLFRQSDDDRRHDRGAEVPDRPVRRDVRLRRRQAFLRRGRERARRPERRAADGEVLSPNGGFRSGRRPQDPYLAEQRPVSDPAGRVPGAAGRHIVRRSGADDGVRPAAQLGRGFGAGFGAGGVHAGLDRAFRRHRRGDLVRHRLFRQPDDDRRHDRGAEGRADNGDRLDLCRHHQRDRRTGVPQPVLHARRTRAGQQERHAADPDRSGHRGDRLWAGRRHPHDAVTDARICGRRRGGGTDQEPGRHDLGAEKGVGPVED</sequence>
<name>A0A0N4ZJN1_PARTI</name>
<dbReference type="WBParaSite" id="PTRK_0000825200.1">
    <property type="protein sequence ID" value="PTRK_0000825200.1"/>
    <property type="gene ID" value="PTRK_0000825200"/>
</dbReference>
<feature type="region of interest" description="Disordered" evidence="1">
    <location>
        <begin position="1"/>
        <end position="83"/>
    </location>
</feature>
<protein>
    <submittedName>
        <fullName evidence="3">LigA</fullName>
    </submittedName>
</protein>
<feature type="region of interest" description="Disordered" evidence="1">
    <location>
        <begin position="115"/>
        <end position="263"/>
    </location>
</feature>
<organism evidence="2 3">
    <name type="scientific">Parastrongyloides trichosuri</name>
    <name type="common">Possum-specific nematode worm</name>
    <dbReference type="NCBI Taxonomy" id="131310"/>
    <lineage>
        <taxon>Eukaryota</taxon>
        <taxon>Metazoa</taxon>
        <taxon>Ecdysozoa</taxon>
        <taxon>Nematoda</taxon>
        <taxon>Chromadorea</taxon>
        <taxon>Rhabditida</taxon>
        <taxon>Tylenchina</taxon>
        <taxon>Panagrolaimomorpha</taxon>
        <taxon>Strongyloidoidea</taxon>
        <taxon>Strongyloididae</taxon>
        <taxon>Parastrongyloides</taxon>
    </lineage>
</organism>